<accession>A0AA96EMK1</accession>
<keyword evidence="1 2" id="KW-0812">Transmembrane</keyword>
<dbReference type="Gene3D" id="3.40.960.10">
    <property type="entry name" value="VSR Endonuclease"/>
    <property type="match status" value="1"/>
</dbReference>
<keyword evidence="1" id="KW-1133">Transmembrane helix</keyword>
<reference evidence="2" key="1">
    <citation type="submission" date="2023-07" db="EMBL/GenBank/DDBJ databases">
        <authorList>
            <person name="Xia Y."/>
        </authorList>
    </citation>
    <scope>NUCLEOTIDE SEQUENCE</scope>
    <source>
        <strain evidence="2">F</strain>
    </source>
</reference>
<sequence length="176" mass="21129">MGVLAMLCSFEFLKFAFVLGVAVFCYFKYQKTTKGKKGGFQFLFPRQKKKRRIVKQKDGKHELRCRQILEEIYGQQFPSVRPDFLKNPKTGRNLELDCYNSNLKLALEYDGIQHAKYNKFFHKKGPQQFVDQARRDFFKDKTVKRMGIDLVRVPHYIRYDDLDRFIRTRLKELKRL</sequence>
<organism evidence="2">
    <name type="scientific">Marseillevirus sp</name>
    <dbReference type="NCBI Taxonomy" id="2809551"/>
    <lineage>
        <taxon>Viruses</taxon>
        <taxon>Varidnaviria</taxon>
        <taxon>Bamfordvirae</taxon>
        <taxon>Nucleocytoviricota</taxon>
        <taxon>Megaviricetes</taxon>
        <taxon>Pimascovirales</taxon>
        <taxon>Pimascovirales incertae sedis</taxon>
        <taxon>Marseilleviridae</taxon>
        <taxon>Marseillevirus</taxon>
    </lineage>
</organism>
<name>A0AA96EMK1_9VIRU</name>
<keyword evidence="1" id="KW-0472">Membrane</keyword>
<feature type="transmembrane region" description="Helical" evidence="1">
    <location>
        <begin position="12"/>
        <end position="29"/>
    </location>
</feature>
<gene>
    <name evidence="2" type="ORF">MarFTMF_277</name>
</gene>
<protein>
    <submittedName>
        <fullName evidence="2">Transmembrane domain containing protein</fullName>
    </submittedName>
</protein>
<evidence type="ECO:0000313" key="2">
    <source>
        <dbReference type="EMBL" id="WNL49793.1"/>
    </source>
</evidence>
<dbReference type="EMBL" id="OR343188">
    <property type="protein sequence ID" value="WNL49793.1"/>
    <property type="molecule type" value="Genomic_DNA"/>
</dbReference>
<evidence type="ECO:0000256" key="1">
    <source>
        <dbReference type="SAM" id="Phobius"/>
    </source>
</evidence>
<proteinExistence type="predicted"/>